<name>U7V8C5_9MICC</name>
<comment type="caution">
    <text evidence="1">The sequence shown here is derived from an EMBL/GenBank/DDBJ whole genome shotgun (WGS) entry which is preliminary data.</text>
</comment>
<dbReference type="HOGENOM" id="CLU_3140274_0_0_11"/>
<reference evidence="1 2" key="1">
    <citation type="submission" date="2013-08" db="EMBL/GenBank/DDBJ databases">
        <authorList>
            <person name="Weinstock G."/>
            <person name="Sodergren E."/>
            <person name="Wylie T."/>
            <person name="Fulton L."/>
            <person name="Fulton R."/>
            <person name="Fronick C."/>
            <person name="O'Laughlin M."/>
            <person name="Godfrey J."/>
            <person name="Miner T."/>
            <person name="Herter B."/>
            <person name="Appelbaum E."/>
            <person name="Cordes M."/>
            <person name="Lek S."/>
            <person name="Wollam A."/>
            <person name="Pepin K.H."/>
            <person name="Palsikar V.B."/>
            <person name="Mitreva M."/>
            <person name="Wilson R.K."/>
        </authorList>
    </citation>
    <scope>NUCLEOTIDE SEQUENCE [LARGE SCALE GENOMIC DNA]</scope>
    <source>
        <strain evidence="1 2">F0184</strain>
    </source>
</reference>
<organism evidence="1 2">
    <name type="scientific">Rothia aeria F0184</name>
    <dbReference type="NCBI Taxonomy" id="888019"/>
    <lineage>
        <taxon>Bacteria</taxon>
        <taxon>Bacillati</taxon>
        <taxon>Actinomycetota</taxon>
        <taxon>Actinomycetes</taxon>
        <taxon>Micrococcales</taxon>
        <taxon>Micrococcaceae</taxon>
        <taxon>Rothia</taxon>
    </lineage>
</organism>
<dbReference type="EMBL" id="AXZG01000006">
    <property type="protein sequence ID" value="ERT67741.1"/>
    <property type="molecule type" value="Genomic_DNA"/>
</dbReference>
<accession>U7V8C5</accession>
<proteinExistence type="predicted"/>
<dbReference type="Proteomes" id="UP000017174">
    <property type="component" value="Unassembled WGS sequence"/>
</dbReference>
<evidence type="ECO:0000313" key="2">
    <source>
        <dbReference type="Proteomes" id="UP000017174"/>
    </source>
</evidence>
<protein>
    <submittedName>
        <fullName evidence="1">Uncharacterized protein</fullName>
    </submittedName>
</protein>
<dbReference type="AlphaFoldDB" id="U7V8C5"/>
<evidence type="ECO:0000313" key="1">
    <source>
        <dbReference type="EMBL" id="ERT67741.1"/>
    </source>
</evidence>
<gene>
    <name evidence="1" type="ORF">HMPREF0742_00086</name>
</gene>
<sequence>MRRAHRDQQVYGAHGFLRVVFRAVPVGRVHSIMEGLARYGAGNTTSTER</sequence>